<accession>A0A9D3VIJ7</accession>
<reference evidence="1 2" key="1">
    <citation type="journal article" date="2021" name="Plant Biotechnol. J.">
        <title>Multi-omics assisted identification of the key and species-specific regulatory components of drought-tolerant mechanisms in Gossypium stocksii.</title>
        <authorList>
            <person name="Yu D."/>
            <person name="Ke L."/>
            <person name="Zhang D."/>
            <person name="Wu Y."/>
            <person name="Sun Y."/>
            <person name="Mei J."/>
            <person name="Sun J."/>
            <person name="Sun Y."/>
        </authorList>
    </citation>
    <scope>NUCLEOTIDE SEQUENCE [LARGE SCALE GENOMIC DNA]</scope>
    <source>
        <strain evidence="2">cv. E1</strain>
        <tissue evidence="1">Leaf</tissue>
    </source>
</reference>
<dbReference type="Proteomes" id="UP000828251">
    <property type="component" value="Unassembled WGS sequence"/>
</dbReference>
<sequence length="139" mass="15214">MTVKEYLPKINSTCDLLSAYAHLISANEQVDIVLVGLSAELDSVFTFASFSPKPLAMDRLVDILLECESRKFNYLIDGPPVSSFSSPVLLFDLSALSPLWRHERVSVVVLNPILFSTNGIFALSPLGLYSIACSLGFTL</sequence>
<proteinExistence type="predicted"/>
<evidence type="ECO:0000313" key="1">
    <source>
        <dbReference type="EMBL" id="KAH1083132.1"/>
    </source>
</evidence>
<keyword evidence="2" id="KW-1185">Reference proteome</keyword>
<dbReference type="AlphaFoldDB" id="A0A9D3VIJ7"/>
<comment type="caution">
    <text evidence="1">The sequence shown here is derived from an EMBL/GenBank/DDBJ whole genome shotgun (WGS) entry which is preliminary data.</text>
</comment>
<evidence type="ECO:0000313" key="2">
    <source>
        <dbReference type="Proteomes" id="UP000828251"/>
    </source>
</evidence>
<gene>
    <name evidence="1" type="ORF">J1N35_022893</name>
</gene>
<name>A0A9D3VIJ7_9ROSI</name>
<dbReference type="EMBL" id="JAIQCV010000007">
    <property type="protein sequence ID" value="KAH1083132.1"/>
    <property type="molecule type" value="Genomic_DNA"/>
</dbReference>
<protein>
    <submittedName>
        <fullName evidence="1">Uncharacterized protein</fullName>
    </submittedName>
</protein>
<organism evidence="1 2">
    <name type="scientific">Gossypium stocksii</name>
    <dbReference type="NCBI Taxonomy" id="47602"/>
    <lineage>
        <taxon>Eukaryota</taxon>
        <taxon>Viridiplantae</taxon>
        <taxon>Streptophyta</taxon>
        <taxon>Embryophyta</taxon>
        <taxon>Tracheophyta</taxon>
        <taxon>Spermatophyta</taxon>
        <taxon>Magnoliopsida</taxon>
        <taxon>eudicotyledons</taxon>
        <taxon>Gunneridae</taxon>
        <taxon>Pentapetalae</taxon>
        <taxon>rosids</taxon>
        <taxon>malvids</taxon>
        <taxon>Malvales</taxon>
        <taxon>Malvaceae</taxon>
        <taxon>Malvoideae</taxon>
        <taxon>Gossypium</taxon>
    </lineage>
</organism>